<organism evidence="2">
    <name type="scientific">Tanacetum cinerariifolium</name>
    <name type="common">Dalmatian daisy</name>
    <name type="synonym">Chrysanthemum cinerariifolium</name>
    <dbReference type="NCBI Taxonomy" id="118510"/>
    <lineage>
        <taxon>Eukaryota</taxon>
        <taxon>Viridiplantae</taxon>
        <taxon>Streptophyta</taxon>
        <taxon>Embryophyta</taxon>
        <taxon>Tracheophyta</taxon>
        <taxon>Spermatophyta</taxon>
        <taxon>Magnoliopsida</taxon>
        <taxon>eudicotyledons</taxon>
        <taxon>Gunneridae</taxon>
        <taxon>Pentapetalae</taxon>
        <taxon>asterids</taxon>
        <taxon>campanulids</taxon>
        <taxon>Asterales</taxon>
        <taxon>Asteraceae</taxon>
        <taxon>Asteroideae</taxon>
        <taxon>Anthemideae</taxon>
        <taxon>Anthemidinae</taxon>
        <taxon>Tanacetum</taxon>
    </lineage>
</organism>
<protein>
    <submittedName>
        <fullName evidence="2">Uncharacterized protein</fullName>
    </submittedName>
</protein>
<evidence type="ECO:0000313" key="2">
    <source>
        <dbReference type="EMBL" id="GEY41983.1"/>
    </source>
</evidence>
<dbReference type="EMBL" id="BKCJ010177022">
    <property type="protein sequence ID" value="GEY41983.1"/>
    <property type="molecule type" value="Genomic_DNA"/>
</dbReference>
<accession>A0A699HM29</accession>
<feature type="compositionally biased region" description="Basic and acidic residues" evidence="1">
    <location>
        <begin position="85"/>
        <end position="107"/>
    </location>
</feature>
<feature type="region of interest" description="Disordered" evidence="1">
    <location>
        <begin position="85"/>
        <end position="116"/>
    </location>
</feature>
<reference evidence="2" key="1">
    <citation type="journal article" date="2019" name="Sci. Rep.">
        <title>Draft genome of Tanacetum cinerariifolium, the natural source of mosquito coil.</title>
        <authorList>
            <person name="Yamashiro T."/>
            <person name="Shiraishi A."/>
            <person name="Satake H."/>
            <person name="Nakayama K."/>
        </authorList>
    </citation>
    <scope>NUCLEOTIDE SEQUENCE</scope>
</reference>
<proteinExistence type="predicted"/>
<dbReference type="AlphaFoldDB" id="A0A699HM29"/>
<gene>
    <name evidence="2" type="ORF">Tci_413957</name>
</gene>
<name>A0A699HM29_TANCI</name>
<comment type="caution">
    <text evidence="2">The sequence shown here is derived from an EMBL/GenBank/DDBJ whole genome shotgun (WGS) entry which is preliminary data.</text>
</comment>
<sequence length="153" mass="17649">MERFKNPIFKQREEINDRLNEMFGLLKELTTNRAPEKVLIREEAKFPITKNVNSISFTRGEEETSEKTDVTTGDDFEKTTEMLVKKAVKEDEAENETNKKAKKEKTTEAPSSQPVEYYLKHRINGKLIKGLVGNHRFNDSFPGARVGKITRKT</sequence>
<evidence type="ECO:0000256" key="1">
    <source>
        <dbReference type="SAM" id="MobiDB-lite"/>
    </source>
</evidence>